<evidence type="ECO:0000313" key="4">
    <source>
        <dbReference type="Proteomes" id="UP000245207"/>
    </source>
</evidence>
<dbReference type="STRING" id="35608.A0A2U1LR28"/>
<dbReference type="PANTHER" id="PTHR45749">
    <property type="match status" value="1"/>
</dbReference>
<dbReference type="SUPFAM" id="SSF53098">
    <property type="entry name" value="Ribonuclease H-like"/>
    <property type="match status" value="1"/>
</dbReference>
<organism evidence="3 4">
    <name type="scientific">Artemisia annua</name>
    <name type="common">Sweet wormwood</name>
    <dbReference type="NCBI Taxonomy" id="35608"/>
    <lineage>
        <taxon>Eukaryota</taxon>
        <taxon>Viridiplantae</taxon>
        <taxon>Streptophyta</taxon>
        <taxon>Embryophyta</taxon>
        <taxon>Tracheophyta</taxon>
        <taxon>Spermatophyta</taxon>
        <taxon>Magnoliopsida</taxon>
        <taxon>eudicotyledons</taxon>
        <taxon>Gunneridae</taxon>
        <taxon>Pentapetalae</taxon>
        <taxon>asterids</taxon>
        <taxon>campanulids</taxon>
        <taxon>Asterales</taxon>
        <taxon>Asteraceae</taxon>
        <taxon>Asteroideae</taxon>
        <taxon>Anthemideae</taxon>
        <taxon>Artemisiinae</taxon>
        <taxon>Artemisia</taxon>
    </lineage>
</organism>
<feature type="domain" description="TTF-type" evidence="2">
    <location>
        <begin position="160"/>
        <end position="253"/>
    </location>
</feature>
<dbReference type="SMART" id="SM00597">
    <property type="entry name" value="ZnF_TTF"/>
    <property type="match status" value="1"/>
</dbReference>
<protein>
    <submittedName>
        <fullName evidence="3">Zinc finger MYM-type protein 1</fullName>
    </submittedName>
</protein>
<sequence>MSSRIRKFECGNEKRKKKKRSEELKLSQKGNIHKYFSIGQTADNKQNLNSDYENQNMNNDNQNAYVETNYDEASGDDHINDQGVDAEGENSGSTVKGDDCEIGSDEHINDEGVDCDNNGDMLDIYDPRNWNTLDSKLKELLLLNGPKRDMSFKKGPKDKYQRRFVASLFTRVLPNGETCDRSWLVYSKELDKIFCFCCKLLRKGNPRGLLVSEGFCDWQHVNIRLKEHETSVEHIRNMLEWNDLCSTLKSNHTIDKVAQELLEKETNRWKHVLVRIIAAVKYFGKKTLSFRGSNEKLGEKNNGNFLGIVDMMAEFDPYIKEHVERIKNEDMRAHYLGPGIQNELITLLARAIKTPIINKIKQAKYYSVILDCTPDISHEEQMSLIIRYVDVSTSSIIIEESFLGFLNVNDTTGQGLFDVLQSELKLLDLDINDVRGQGYDNGSNMKGKHQGVQRKLLDLNSRAFYTPCGSHSLNLALCDMAKTCPKAKNFFGTIQKIYTIFANSTKRWAILKENVKGLTVKSLSATRWESRVESVKAIRFQLSDIREALLQVSESDNDCLIQSTSESLAENELGKYEFLVAIVIWYDILSVVNVVSKQLQSKNMVIDDAMKKIEDLVSFFKTYRETGFAKALESAKEIAIEMNIDPVFVRKREIIRKRHFDENQNDASSSAPQSLEESFKTNYFLRVVDQAIVSLNSRFEQYQEYEKTFGFLFTSDKLRSLEDNDLKSCCLRLEAALKHDELTYIKYQDTMSATLVNRSLKATLGQWQWKRCGLRYDPNRAATPPQGSRHG</sequence>
<evidence type="ECO:0000259" key="2">
    <source>
        <dbReference type="SMART" id="SM00597"/>
    </source>
</evidence>
<feature type="compositionally biased region" description="Basic and acidic residues" evidence="1">
    <location>
        <begin position="1"/>
        <end position="13"/>
    </location>
</feature>
<feature type="compositionally biased region" description="Polar residues" evidence="1">
    <location>
        <begin position="38"/>
        <end position="53"/>
    </location>
</feature>
<dbReference type="AlphaFoldDB" id="A0A2U1LR28"/>
<dbReference type="Proteomes" id="UP000245207">
    <property type="component" value="Unassembled WGS sequence"/>
</dbReference>
<reference evidence="3 4" key="1">
    <citation type="journal article" date="2018" name="Mol. Plant">
        <title>The genome of Artemisia annua provides insight into the evolution of Asteraceae family and artemisinin biosynthesis.</title>
        <authorList>
            <person name="Shen Q."/>
            <person name="Zhang L."/>
            <person name="Liao Z."/>
            <person name="Wang S."/>
            <person name="Yan T."/>
            <person name="Shi P."/>
            <person name="Liu M."/>
            <person name="Fu X."/>
            <person name="Pan Q."/>
            <person name="Wang Y."/>
            <person name="Lv Z."/>
            <person name="Lu X."/>
            <person name="Zhang F."/>
            <person name="Jiang W."/>
            <person name="Ma Y."/>
            <person name="Chen M."/>
            <person name="Hao X."/>
            <person name="Li L."/>
            <person name="Tang Y."/>
            <person name="Lv G."/>
            <person name="Zhou Y."/>
            <person name="Sun X."/>
            <person name="Brodelius P.E."/>
            <person name="Rose J.K.C."/>
            <person name="Tang K."/>
        </authorList>
    </citation>
    <scope>NUCLEOTIDE SEQUENCE [LARGE SCALE GENOMIC DNA]</scope>
    <source>
        <strain evidence="4">cv. Huhao1</strain>
        <tissue evidence="3">Leaf</tissue>
    </source>
</reference>
<proteinExistence type="predicted"/>
<accession>A0A2U1LR28</accession>
<comment type="caution">
    <text evidence="3">The sequence shown here is derived from an EMBL/GenBank/DDBJ whole genome shotgun (WGS) entry which is preliminary data.</text>
</comment>
<dbReference type="InterPro" id="IPR012337">
    <property type="entry name" value="RNaseH-like_sf"/>
</dbReference>
<evidence type="ECO:0000256" key="1">
    <source>
        <dbReference type="SAM" id="MobiDB-lite"/>
    </source>
</evidence>
<dbReference type="InterPro" id="IPR025398">
    <property type="entry name" value="DUF4371"/>
</dbReference>
<gene>
    <name evidence="3" type="ORF">CTI12_AA427710</name>
</gene>
<name>A0A2U1LR28_ARTAN</name>
<dbReference type="OrthoDB" id="1413337at2759"/>
<dbReference type="InterPro" id="IPR006580">
    <property type="entry name" value="Znf_TTF"/>
</dbReference>
<evidence type="ECO:0000313" key="3">
    <source>
        <dbReference type="EMBL" id="PWA51452.1"/>
    </source>
</evidence>
<keyword evidence="4" id="KW-1185">Reference proteome</keyword>
<dbReference type="PANTHER" id="PTHR45749:SF35">
    <property type="entry name" value="AC-LIKE TRANSPOSASE-RELATED"/>
    <property type="match status" value="1"/>
</dbReference>
<dbReference type="EMBL" id="PKPP01008157">
    <property type="protein sequence ID" value="PWA51452.1"/>
    <property type="molecule type" value="Genomic_DNA"/>
</dbReference>
<dbReference type="Pfam" id="PF14291">
    <property type="entry name" value="DUF4371"/>
    <property type="match status" value="1"/>
</dbReference>
<feature type="region of interest" description="Disordered" evidence="1">
    <location>
        <begin position="1"/>
        <end position="60"/>
    </location>
</feature>